<dbReference type="GO" id="GO:0016874">
    <property type="term" value="F:ligase activity"/>
    <property type="evidence" value="ECO:0007669"/>
    <property type="project" value="UniProtKB-KW"/>
</dbReference>
<comment type="caution">
    <text evidence="7">The sequence shown here is derived from an EMBL/GenBank/DDBJ whole genome shotgun (WGS) entry which is preliminary data.</text>
</comment>
<reference evidence="7" key="2">
    <citation type="journal article" date="2021" name="Microbiome">
        <title>Successional dynamics and alternative stable states in a saline activated sludge microbial community over 9 years.</title>
        <authorList>
            <person name="Wang Y."/>
            <person name="Ye J."/>
            <person name="Ju F."/>
            <person name="Liu L."/>
            <person name="Boyd J.A."/>
            <person name="Deng Y."/>
            <person name="Parks D.H."/>
            <person name="Jiang X."/>
            <person name="Yin X."/>
            <person name="Woodcroft B.J."/>
            <person name="Tyson G.W."/>
            <person name="Hugenholtz P."/>
            <person name="Polz M.F."/>
            <person name="Zhang T."/>
        </authorList>
    </citation>
    <scope>NUCLEOTIDE SEQUENCE</scope>
    <source>
        <strain evidence="7">HKST-UBA80</strain>
    </source>
</reference>
<evidence type="ECO:0000256" key="1">
    <source>
        <dbReference type="ARBA" id="ARBA00004141"/>
    </source>
</evidence>
<dbReference type="PANTHER" id="PTHR37422">
    <property type="entry name" value="TEICHURONIC ACID BIOSYNTHESIS PROTEIN TUAE"/>
    <property type="match status" value="1"/>
</dbReference>
<sequence>MLGQLAKLSYFGGPGIYFFDIYIAFSALYCVFYLLLSGKKLYVESVLFPFAVFSTWALVSLLVTPVSMIPEEFSESFLYFVRFSSYLLFGFCVASSVKNGLVCHIRLEKAIVFSGLLFIILGFIQLYFLPDFGVLERSLGWDPHKFRLASTFFDPNFAATYLCIILLVLIRIRSFFSRNILGLFFLLCLIAIFLTFSRSGWLFLACIGLVYGVFRKPRMLLVSIFICSLVFFTVPRVQGRILGVTNPADSASFRWRSWENGLDLFKSNPVSGVGFNTLRYAQKENNLLSFIDYSIEDGGNSGAGIDSSFIFVLATTGVVGFGLFLIGFLGPLAKLAKGPSAFPAEKSLYYISLIVGLGVSSQFINSLFYPQIMYLFFLLLALFEIGEL</sequence>
<reference evidence="7" key="1">
    <citation type="submission" date="2020-04" db="EMBL/GenBank/DDBJ databases">
        <authorList>
            <person name="Zhang T."/>
        </authorList>
    </citation>
    <scope>NUCLEOTIDE SEQUENCE</scope>
    <source>
        <strain evidence="7">HKST-UBA80</strain>
    </source>
</reference>
<feature type="transmembrane region" description="Helical" evidence="5">
    <location>
        <begin position="309"/>
        <end position="329"/>
    </location>
</feature>
<evidence type="ECO:0000256" key="2">
    <source>
        <dbReference type="ARBA" id="ARBA00022692"/>
    </source>
</evidence>
<proteinExistence type="predicted"/>
<name>A0A955E0M8_UNCKA</name>
<feature type="transmembrane region" description="Helical" evidence="5">
    <location>
        <begin position="47"/>
        <end position="70"/>
    </location>
</feature>
<feature type="transmembrane region" description="Helical" evidence="5">
    <location>
        <begin position="181"/>
        <end position="214"/>
    </location>
</feature>
<keyword evidence="7" id="KW-0436">Ligase</keyword>
<dbReference type="GO" id="GO:0016020">
    <property type="term" value="C:membrane"/>
    <property type="evidence" value="ECO:0007669"/>
    <property type="project" value="UniProtKB-SubCell"/>
</dbReference>
<comment type="subcellular location">
    <subcellularLocation>
        <location evidence="1">Membrane</location>
        <topology evidence="1">Multi-pass membrane protein</topology>
    </subcellularLocation>
</comment>
<feature type="transmembrane region" description="Helical" evidence="5">
    <location>
        <begin position="148"/>
        <end position="169"/>
    </location>
</feature>
<dbReference type="InterPro" id="IPR007016">
    <property type="entry name" value="O-antigen_ligase-rel_domated"/>
</dbReference>
<keyword evidence="4 5" id="KW-0472">Membrane</keyword>
<dbReference type="EMBL" id="JAGQNY010000018">
    <property type="protein sequence ID" value="MCA9302444.1"/>
    <property type="molecule type" value="Genomic_DNA"/>
</dbReference>
<feature type="transmembrane region" description="Helical" evidence="5">
    <location>
        <begin position="220"/>
        <end position="237"/>
    </location>
</feature>
<feature type="transmembrane region" description="Helical" evidence="5">
    <location>
        <begin position="15"/>
        <end position="35"/>
    </location>
</feature>
<evidence type="ECO:0000313" key="7">
    <source>
        <dbReference type="EMBL" id="MCA9302444.1"/>
    </source>
</evidence>
<evidence type="ECO:0000313" key="8">
    <source>
        <dbReference type="Proteomes" id="UP000714817"/>
    </source>
</evidence>
<keyword evidence="3 5" id="KW-1133">Transmembrane helix</keyword>
<gene>
    <name evidence="7" type="ORF">KDA10_03760</name>
</gene>
<dbReference type="Pfam" id="PF04932">
    <property type="entry name" value="Wzy_C"/>
    <property type="match status" value="1"/>
</dbReference>
<dbReference type="Proteomes" id="UP000714817">
    <property type="component" value="Unassembled WGS sequence"/>
</dbReference>
<evidence type="ECO:0000256" key="5">
    <source>
        <dbReference type="SAM" id="Phobius"/>
    </source>
</evidence>
<organism evidence="7 8">
    <name type="scientific">candidate division WWE3 bacterium</name>
    <dbReference type="NCBI Taxonomy" id="2053526"/>
    <lineage>
        <taxon>Bacteria</taxon>
        <taxon>Katanobacteria</taxon>
    </lineage>
</organism>
<dbReference type="AlphaFoldDB" id="A0A955E0M8"/>
<dbReference type="PANTHER" id="PTHR37422:SF23">
    <property type="entry name" value="TEICHURONIC ACID BIOSYNTHESIS PROTEIN TUAE"/>
    <property type="match status" value="1"/>
</dbReference>
<evidence type="ECO:0000256" key="3">
    <source>
        <dbReference type="ARBA" id="ARBA00022989"/>
    </source>
</evidence>
<evidence type="ECO:0000259" key="6">
    <source>
        <dbReference type="Pfam" id="PF04932"/>
    </source>
</evidence>
<protein>
    <submittedName>
        <fullName evidence="7">O-antigen ligase family protein</fullName>
    </submittedName>
</protein>
<feature type="transmembrane region" description="Helical" evidence="5">
    <location>
        <begin position="349"/>
        <end position="382"/>
    </location>
</feature>
<feature type="domain" description="O-antigen ligase-related" evidence="6">
    <location>
        <begin position="183"/>
        <end position="325"/>
    </location>
</feature>
<evidence type="ECO:0000256" key="4">
    <source>
        <dbReference type="ARBA" id="ARBA00023136"/>
    </source>
</evidence>
<keyword evidence="2 5" id="KW-0812">Transmembrane</keyword>
<feature type="transmembrane region" description="Helical" evidence="5">
    <location>
        <begin position="109"/>
        <end position="128"/>
    </location>
</feature>
<accession>A0A955E0M8</accession>
<dbReference type="InterPro" id="IPR051533">
    <property type="entry name" value="WaaL-like"/>
</dbReference>
<feature type="transmembrane region" description="Helical" evidence="5">
    <location>
        <begin position="76"/>
        <end position="97"/>
    </location>
</feature>